<dbReference type="NCBIfam" id="TIGR02123">
    <property type="entry name" value="TRAP_fused"/>
    <property type="match status" value="1"/>
</dbReference>
<dbReference type="Proteomes" id="UP000319383">
    <property type="component" value="Chromosome"/>
</dbReference>
<feature type="transmembrane region" description="Helical" evidence="1">
    <location>
        <begin position="511"/>
        <end position="527"/>
    </location>
</feature>
<gene>
    <name evidence="3" type="primary">siaT_1</name>
    <name evidence="3" type="ORF">Mal52_22940</name>
</gene>
<dbReference type="RefSeq" id="WP_145376109.1">
    <property type="nucleotide sequence ID" value="NZ_CP036276.1"/>
</dbReference>
<feature type="transmembrane region" description="Helical" evidence="1">
    <location>
        <begin position="350"/>
        <end position="370"/>
    </location>
</feature>
<protein>
    <submittedName>
        <fullName evidence="3">Sialic acid TRAP transporter permease protein SiaT</fullName>
    </submittedName>
</protein>
<feature type="transmembrane region" description="Helical" evidence="1">
    <location>
        <begin position="602"/>
        <end position="619"/>
    </location>
</feature>
<sequence length="657" mass="69443">MIERIKGALIPTLAVVLCLFTLLEVNSFTHLLQQEQSKLAVFAMLGMVLCFLTFPLHKKLEHSKISQLFDFVLAAGTVACCGYVVVQMEPVFESLWIDGQSLGNRAGMNLPVDMYVGLVGLVLVLEATRRSIGLALPILAIAFLLFAYYGRALPDWAFPHSGLDLDGLASSTFLQSTGIFGVALNVMFKYVFLFVIFGAFLEITGGTQFIIDFSEKVFGGSAGGPAKIAVLGSGLMGSLSGSAVANAVTTGTFTIPMMRNAGFKPHIAGGITAAAASGGALVPPIMGAGAYMMLEIVNPEGGFVSIMKAAIVPAILYYFSIFMIVHFSAKRIGAHEVKDSESKDRTIWQLLFSFEGMIFFGALASLIGFLLVPFSAFRSVTYTLGVILVLGVIHPGNRITLGEIRDALVKSARGGVSLIAASACVGIIIGIVQATGVAGDFNSQIAKVVEHNLFFALVGIMTVSIILGMGVPSAVCYLLMATLMGPLLGELGVPLLAAHMFIFYFGMMSMVTPPVALAAYASASIAGSTIMETAFAAFRFSLIGFVLPYMFIYRPELLLMNINGGPANWGLVVVEVGIAVLGTVALAAGITGFMFQRFNDPTRAGVLAAAVLLLAPHKVEIAADDPAFNTVRILMTTAGAALFLILAVTNHMSGKKT</sequence>
<evidence type="ECO:0000256" key="1">
    <source>
        <dbReference type="SAM" id="Phobius"/>
    </source>
</evidence>
<evidence type="ECO:0000313" key="3">
    <source>
        <dbReference type="EMBL" id="QDU43817.1"/>
    </source>
</evidence>
<feature type="transmembrane region" description="Helical" evidence="1">
    <location>
        <begin position="534"/>
        <end position="552"/>
    </location>
</feature>
<accession>A0A517ZMX0</accession>
<evidence type="ECO:0000313" key="4">
    <source>
        <dbReference type="Proteomes" id="UP000319383"/>
    </source>
</evidence>
<feature type="transmembrane region" description="Helical" evidence="1">
    <location>
        <begin position="454"/>
        <end position="480"/>
    </location>
</feature>
<keyword evidence="1" id="KW-0812">Transmembrane</keyword>
<feature type="transmembrane region" description="Helical" evidence="1">
    <location>
        <begin position="572"/>
        <end position="595"/>
    </location>
</feature>
<dbReference type="InterPro" id="IPR010656">
    <property type="entry name" value="DctM"/>
</dbReference>
<feature type="transmembrane region" description="Helical" evidence="1">
    <location>
        <begin position="631"/>
        <end position="649"/>
    </location>
</feature>
<dbReference type="AlphaFoldDB" id="A0A517ZMX0"/>
<feature type="transmembrane region" description="Helical" evidence="1">
    <location>
        <begin position="132"/>
        <end position="150"/>
    </location>
</feature>
<feature type="transmembrane region" description="Helical" evidence="1">
    <location>
        <begin position="68"/>
        <end position="86"/>
    </location>
</feature>
<evidence type="ECO:0000259" key="2">
    <source>
        <dbReference type="Pfam" id="PF06808"/>
    </source>
</evidence>
<feature type="transmembrane region" description="Helical" evidence="1">
    <location>
        <begin position="376"/>
        <end position="393"/>
    </location>
</feature>
<reference evidence="3 4" key="1">
    <citation type="submission" date="2019-02" db="EMBL/GenBank/DDBJ databases">
        <title>Deep-cultivation of Planctomycetes and their phenomic and genomic characterization uncovers novel biology.</title>
        <authorList>
            <person name="Wiegand S."/>
            <person name="Jogler M."/>
            <person name="Boedeker C."/>
            <person name="Pinto D."/>
            <person name="Vollmers J."/>
            <person name="Rivas-Marin E."/>
            <person name="Kohn T."/>
            <person name="Peeters S.H."/>
            <person name="Heuer A."/>
            <person name="Rast P."/>
            <person name="Oberbeckmann S."/>
            <person name="Bunk B."/>
            <person name="Jeske O."/>
            <person name="Meyerdierks A."/>
            <person name="Storesund J.E."/>
            <person name="Kallscheuer N."/>
            <person name="Luecker S."/>
            <person name="Lage O.M."/>
            <person name="Pohl T."/>
            <person name="Merkel B.J."/>
            <person name="Hornburger P."/>
            <person name="Mueller R.-W."/>
            <person name="Bruemmer F."/>
            <person name="Labrenz M."/>
            <person name="Spormann A.M."/>
            <person name="Op den Camp H."/>
            <person name="Overmann J."/>
            <person name="Amann R."/>
            <person name="Jetten M.S.M."/>
            <person name="Mascher T."/>
            <person name="Medema M.H."/>
            <person name="Devos D.P."/>
            <person name="Kaster A.-K."/>
            <person name="Ovreas L."/>
            <person name="Rohde M."/>
            <person name="Galperin M.Y."/>
            <person name="Jogler C."/>
        </authorList>
    </citation>
    <scope>NUCLEOTIDE SEQUENCE [LARGE SCALE GENOMIC DNA]</scope>
    <source>
        <strain evidence="3 4">Mal52</strain>
    </source>
</reference>
<dbReference type="EMBL" id="CP036276">
    <property type="protein sequence ID" value="QDU43817.1"/>
    <property type="molecule type" value="Genomic_DNA"/>
</dbReference>
<proteinExistence type="predicted"/>
<feature type="transmembrane region" description="Helical" evidence="1">
    <location>
        <begin position="267"/>
        <end position="294"/>
    </location>
</feature>
<keyword evidence="4" id="KW-1185">Reference proteome</keyword>
<dbReference type="KEGG" id="sdyn:Mal52_22940"/>
<dbReference type="InterPro" id="IPR011853">
    <property type="entry name" value="TRAP_DctM-Dct_fused"/>
</dbReference>
<dbReference type="Pfam" id="PF06808">
    <property type="entry name" value="DctM"/>
    <property type="match status" value="1"/>
</dbReference>
<feature type="transmembrane region" description="Helical" evidence="1">
    <location>
        <begin position="178"/>
        <end position="201"/>
    </location>
</feature>
<keyword evidence="1" id="KW-1133">Transmembrane helix</keyword>
<feature type="transmembrane region" description="Helical" evidence="1">
    <location>
        <begin position="414"/>
        <end position="434"/>
    </location>
</feature>
<feature type="transmembrane region" description="Helical" evidence="1">
    <location>
        <begin position="306"/>
        <end position="329"/>
    </location>
</feature>
<name>A0A517ZMX0_9PLAN</name>
<dbReference type="PANTHER" id="PTHR43849:SF2">
    <property type="entry name" value="BLL3936 PROTEIN"/>
    <property type="match status" value="1"/>
</dbReference>
<feature type="transmembrane region" description="Helical" evidence="1">
    <location>
        <begin position="106"/>
        <end position="125"/>
    </location>
</feature>
<organism evidence="3 4">
    <name type="scientific">Symmachiella dynata</name>
    <dbReference type="NCBI Taxonomy" id="2527995"/>
    <lineage>
        <taxon>Bacteria</taxon>
        <taxon>Pseudomonadati</taxon>
        <taxon>Planctomycetota</taxon>
        <taxon>Planctomycetia</taxon>
        <taxon>Planctomycetales</taxon>
        <taxon>Planctomycetaceae</taxon>
        <taxon>Symmachiella</taxon>
    </lineage>
</organism>
<keyword evidence="1" id="KW-0472">Membrane</keyword>
<feature type="transmembrane region" description="Helical" evidence="1">
    <location>
        <begin position="37"/>
        <end position="56"/>
    </location>
</feature>
<feature type="domain" description="TRAP C4-dicarboxylate transport system permease DctM subunit" evidence="2">
    <location>
        <begin position="120"/>
        <end position="561"/>
    </location>
</feature>
<dbReference type="PANTHER" id="PTHR43849">
    <property type="entry name" value="BLL3936 PROTEIN"/>
    <property type="match status" value="1"/>
</dbReference>